<gene>
    <name evidence="3" type="ORF">FNA46_10835</name>
</gene>
<proteinExistence type="predicted"/>
<dbReference type="PANTHER" id="PTHR43283:SF7">
    <property type="entry name" value="BETA-LACTAMASE-RELATED DOMAIN-CONTAINING PROTEIN"/>
    <property type="match status" value="1"/>
</dbReference>
<keyword evidence="3" id="KW-0378">Hydrolase</keyword>
<feature type="chain" id="PRO_5021777213" evidence="1">
    <location>
        <begin position="23"/>
        <end position="343"/>
    </location>
</feature>
<feature type="domain" description="Beta-lactamase-related" evidence="2">
    <location>
        <begin position="56"/>
        <end position="331"/>
    </location>
</feature>
<dbReference type="RefSeq" id="WP_143125219.1">
    <property type="nucleotide sequence ID" value="NZ_VJMG01000025.1"/>
</dbReference>
<sequence>MLTRRHLLLAAPALAVVRPGFAEDPPAADAPVAPAPETDTLQAILTRAEGLAALKAIVISRDGERLAERGYHGHSPRDSTNIKSASKSIVSALVGIAIARGLLEGVDQPIAPLLRGELPENPDPRLSRVTIGHLLSMQSGLAPSYARLAASRNWVRFTLSEPFTEDPGGPMVYATASTHLLSAILMRVGAASTERLAEDWFAPVEGFRIGSWSRDPQRIPIGGNQMAMSTRSLHAFGELYRRGGRTADGVQVVPEHWVQTSWEPRTFSRHSGDGYGYGWFLREIGGAPVRFAWGYGGQMLYIVPSLALTVAMTSQEASPSAANGYRDQLHALLSDIIATTRRA</sequence>
<dbReference type="SUPFAM" id="SSF56601">
    <property type="entry name" value="beta-lactamase/transpeptidase-like"/>
    <property type="match status" value="1"/>
</dbReference>
<dbReference type="Pfam" id="PF00144">
    <property type="entry name" value="Beta-lactamase"/>
    <property type="match status" value="1"/>
</dbReference>
<reference evidence="3 4" key="1">
    <citation type="submission" date="2019-07" db="EMBL/GenBank/DDBJ databases">
        <title>Ln-dependent methylotrophs.</title>
        <authorList>
            <person name="Tani A."/>
        </authorList>
    </citation>
    <scope>NUCLEOTIDE SEQUENCE [LARGE SCALE GENOMIC DNA]</scope>
    <source>
        <strain evidence="3 4">SM12</strain>
    </source>
</reference>
<feature type="signal peptide" evidence="1">
    <location>
        <begin position="1"/>
        <end position="22"/>
    </location>
</feature>
<dbReference type="Proteomes" id="UP000316801">
    <property type="component" value="Unassembled WGS sequence"/>
</dbReference>
<dbReference type="EMBL" id="VJMG01000025">
    <property type="protein sequence ID" value="TRL39037.1"/>
    <property type="molecule type" value="Genomic_DNA"/>
</dbReference>
<evidence type="ECO:0000313" key="3">
    <source>
        <dbReference type="EMBL" id="TRL39037.1"/>
    </source>
</evidence>
<dbReference type="InterPro" id="IPR050789">
    <property type="entry name" value="Diverse_Enzym_Activities"/>
</dbReference>
<evidence type="ECO:0000259" key="2">
    <source>
        <dbReference type="Pfam" id="PF00144"/>
    </source>
</evidence>
<dbReference type="AlphaFoldDB" id="A0A549TB48"/>
<evidence type="ECO:0000313" key="4">
    <source>
        <dbReference type="Proteomes" id="UP000316801"/>
    </source>
</evidence>
<protein>
    <submittedName>
        <fullName evidence="3">Serine hydrolase</fullName>
    </submittedName>
</protein>
<evidence type="ECO:0000256" key="1">
    <source>
        <dbReference type="SAM" id="SignalP"/>
    </source>
</evidence>
<dbReference type="PANTHER" id="PTHR43283">
    <property type="entry name" value="BETA-LACTAMASE-RELATED"/>
    <property type="match status" value="1"/>
</dbReference>
<dbReference type="InterPro" id="IPR001466">
    <property type="entry name" value="Beta-lactam-related"/>
</dbReference>
<keyword evidence="1" id="KW-0732">Signal</keyword>
<keyword evidence="4" id="KW-1185">Reference proteome</keyword>
<comment type="caution">
    <text evidence="3">The sequence shown here is derived from an EMBL/GenBank/DDBJ whole genome shotgun (WGS) entry which is preliminary data.</text>
</comment>
<dbReference type="GO" id="GO:0016787">
    <property type="term" value="F:hydrolase activity"/>
    <property type="evidence" value="ECO:0007669"/>
    <property type="project" value="UniProtKB-KW"/>
</dbReference>
<dbReference type="InterPro" id="IPR012338">
    <property type="entry name" value="Beta-lactam/transpept-like"/>
</dbReference>
<accession>A0A549TB48</accession>
<dbReference type="Gene3D" id="3.40.710.10">
    <property type="entry name" value="DD-peptidase/beta-lactamase superfamily"/>
    <property type="match status" value="1"/>
</dbReference>
<name>A0A549TB48_9HYPH</name>
<organism evidence="3 4">
    <name type="scientific">Rhizobium straminoryzae</name>
    <dbReference type="NCBI Taxonomy" id="1387186"/>
    <lineage>
        <taxon>Bacteria</taxon>
        <taxon>Pseudomonadati</taxon>
        <taxon>Pseudomonadota</taxon>
        <taxon>Alphaproteobacteria</taxon>
        <taxon>Hyphomicrobiales</taxon>
        <taxon>Rhizobiaceae</taxon>
        <taxon>Rhizobium/Agrobacterium group</taxon>
        <taxon>Rhizobium</taxon>
    </lineage>
</organism>